<gene>
    <name evidence="1" type="ORF">CRT60_03435</name>
</gene>
<dbReference type="AlphaFoldDB" id="A0A2B8BP84"/>
<dbReference type="Proteomes" id="UP000225379">
    <property type="component" value="Unassembled WGS sequence"/>
</dbReference>
<dbReference type="InterPro" id="IPR008868">
    <property type="entry name" value="TniB"/>
</dbReference>
<dbReference type="Pfam" id="PF05621">
    <property type="entry name" value="TniB"/>
    <property type="match status" value="1"/>
</dbReference>
<dbReference type="RefSeq" id="WP_098735039.1">
    <property type="nucleotide sequence ID" value="NZ_PDKW01000037.1"/>
</dbReference>
<dbReference type="SUPFAM" id="SSF52540">
    <property type="entry name" value="P-loop containing nucleoside triphosphate hydrolases"/>
    <property type="match status" value="1"/>
</dbReference>
<evidence type="ECO:0000313" key="1">
    <source>
        <dbReference type="EMBL" id="PGH59047.1"/>
    </source>
</evidence>
<sequence>MTEHLNDEARRQLDTLSDEERCAVMEEYRWIGYPGATQALAELVKLRDRPKSTRTVGVAICGPFRNGKTMIADKFLKLDSIQVRPTYYYQMPTEASRLEFMTGMIRAMGRVPDPTQRSIDGRRQQLEELLDEYEPRVFIFDDAHHGFKGHARKDFHTLLRIMGHRWDMSPVLIGDRSLAEAIHNDGELRTRLNSRPLPRWQYDTNYARLLNSLVQALPLRHRSELTDDALAKRIFQTSEGLIGDIVQTVTATAAQAVRSGDERITLTLFDSMAFEPPSKRFSPSELRGLA</sequence>
<proteinExistence type="predicted"/>
<organism evidence="1 2">
    <name type="scientific">Azospirillum palustre</name>
    <dbReference type="NCBI Taxonomy" id="2044885"/>
    <lineage>
        <taxon>Bacteria</taxon>
        <taxon>Pseudomonadati</taxon>
        <taxon>Pseudomonadota</taxon>
        <taxon>Alphaproteobacteria</taxon>
        <taxon>Rhodospirillales</taxon>
        <taxon>Azospirillaceae</taxon>
        <taxon>Azospirillum</taxon>
    </lineage>
</organism>
<protein>
    <submittedName>
        <fullName evidence="1">NTP-binding protein</fullName>
    </submittedName>
</protein>
<dbReference type="InterPro" id="IPR027417">
    <property type="entry name" value="P-loop_NTPase"/>
</dbReference>
<keyword evidence="2" id="KW-1185">Reference proteome</keyword>
<evidence type="ECO:0000313" key="2">
    <source>
        <dbReference type="Proteomes" id="UP000225379"/>
    </source>
</evidence>
<name>A0A2B8BP84_9PROT</name>
<reference evidence="2" key="1">
    <citation type="submission" date="2017-10" db="EMBL/GenBank/DDBJ databases">
        <authorList>
            <person name="Kravchenko I.K."/>
            <person name="Grouzdev D.S."/>
        </authorList>
    </citation>
    <scope>NUCLEOTIDE SEQUENCE [LARGE SCALE GENOMIC DNA]</scope>
    <source>
        <strain evidence="2">B2</strain>
    </source>
</reference>
<accession>A0A2B8BP84</accession>
<comment type="caution">
    <text evidence="1">The sequence shown here is derived from an EMBL/GenBank/DDBJ whole genome shotgun (WGS) entry which is preliminary data.</text>
</comment>
<dbReference type="OrthoDB" id="14765at2"/>
<dbReference type="EMBL" id="PDKW01000037">
    <property type="protein sequence ID" value="PGH59047.1"/>
    <property type="molecule type" value="Genomic_DNA"/>
</dbReference>